<dbReference type="InterPro" id="IPR036735">
    <property type="entry name" value="NGN_dom_sf"/>
</dbReference>
<evidence type="ECO:0000256" key="5">
    <source>
        <dbReference type="HAMAP-Rule" id="MF_00948"/>
    </source>
</evidence>
<protein>
    <recommendedName>
        <fullName evidence="5 6">Transcription termination/antitermination protein NusG</fullName>
    </recommendedName>
</protein>
<dbReference type="EMBL" id="CP088155">
    <property type="protein sequence ID" value="WYM97184.1"/>
    <property type="molecule type" value="Genomic_DNA"/>
</dbReference>
<evidence type="ECO:0000256" key="4">
    <source>
        <dbReference type="ARBA" id="ARBA00023163"/>
    </source>
</evidence>
<keyword evidence="10" id="KW-1185">Reference proteome</keyword>
<evidence type="ECO:0000259" key="8">
    <source>
        <dbReference type="SMART" id="SM00738"/>
    </source>
</evidence>
<dbReference type="RefSeq" id="WP_405311486.1">
    <property type="nucleotide sequence ID" value="NZ_CP088155.1"/>
</dbReference>
<comment type="function">
    <text evidence="5 7">Participates in transcription elongation, termination and antitermination.</text>
</comment>
<dbReference type="InterPro" id="IPR008991">
    <property type="entry name" value="Translation_prot_SH3-like_sf"/>
</dbReference>
<evidence type="ECO:0000256" key="1">
    <source>
        <dbReference type="ARBA" id="ARBA00022472"/>
    </source>
</evidence>
<reference evidence="9" key="1">
    <citation type="submission" date="2021-11" db="EMBL/GenBank/DDBJ databases">
        <title>The first genome sequence of unculturable Mycoplasma faucium obtained by de novo assembly of metagenomic reads.</title>
        <authorList>
            <person name="Sabat A.J."/>
            <person name="Bathoorn E."/>
            <person name="Akkerboom V."/>
            <person name="Friedrich A.W."/>
        </authorList>
    </citation>
    <scope>NUCLEOTIDE SEQUENCE [LARGE SCALE GENOMIC DNA]</scope>
    <source>
        <strain evidence="9">UMCG-MFM1</strain>
    </source>
</reference>
<evidence type="ECO:0000256" key="7">
    <source>
        <dbReference type="RuleBase" id="RU000538"/>
    </source>
</evidence>
<dbReference type="CDD" id="cd06091">
    <property type="entry name" value="KOW_NusG"/>
    <property type="match status" value="1"/>
</dbReference>
<comment type="similarity">
    <text evidence="5 7">Belongs to the NusG family.</text>
</comment>
<dbReference type="HAMAP" id="MF_00948">
    <property type="entry name" value="NusG"/>
    <property type="match status" value="1"/>
</dbReference>
<dbReference type="SUPFAM" id="SSF82679">
    <property type="entry name" value="N-utilization substance G protein NusG, N-terminal domain"/>
    <property type="match status" value="1"/>
</dbReference>
<gene>
    <name evidence="5 9" type="primary">nusG</name>
    <name evidence="9" type="ORF">LQ356_03215</name>
</gene>
<keyword evidence="3 5" id="KW-0805">Transcription regulation</keyword>
<keyword evidence="4 5" id="KW-0804">Transcription</keyword>
<organism evidence="9 10">
    <name type="scientific">Metamycoplasma faucium</name>
    <dbReference type="NCBI Taxonomy" id="56142"/>
    <lineage>
        <taxon>Bacteria</taxon>
        <taxon>Bacillati</taxon>
        <taxon>Mycoplasmatota</taxon>
        <taxon>Mycoplasmoidales</taxon>
        <taxon>Metamycoplasmataceae</taxon>
        <taxon>Metamycoplasma</taxon>
    </lineage>
</organism>
<dbReference type="InterPro" id="IPR047050">
    <property type="entry name" value="NGN"/>
</dbReference>
<accession>A0ABZ2TLJ9</accession>
<dbReference type="SMART" id="SM00738">
    <property type="entry name" value="NGN"/>
    <property type="match status" value="1"/>
</dbReference>
<dbReference type="PANTHER" id="PTHR30265:SF2">
    <property type="entry name" value="TRANSCRIPTION TERMINATION_ANTITERMINATION PROTEIN NUSG"/>
    <property type="match status" value="1"/>
</dbReference>
<dbReference type="Gene3D" id="2.30.30.30">
    <property type="match status" value="1"/>
</dbReference>
<keyword evidence="2 5" id="KW-0889">Transcription antitermination</keyword>
<dbReference type="Pfam" id="PF02357">
    <property type="entry name" value="NusG"/>
    <property type="match status" value="1"/>
</dbReference>
<sequence>MDLEIKNNNKYKWYMISTVSGKEDKVIESLWNKIRTEGMIDLFNDIKIFKMPHLSGRELEKKSRGEEYKIKYVNIYKGYIFLNMVMTDEAWYLVRNTQYVTGLIGSSGKGAKPTPISKANFEKMVEKEKVLIEKFEAGDIETAYKEGIIVKVINGPFLNQVGEIIKSNDANEKAFVNIEQFGRTVPIEFSYKDLEICK</sequence>
<dbReference type="SUPFAM" id="SSF50104">
    <property type="entry name" value="Translation proteins SH3-like domain"/>
    <property type="match status" value="1"/>
</dbReference>
<evidence type="ECO:0000313" key="9">
    <source>
        <dbReference type="EMBL" id="WYM97184.1"/>
    </source>
</evidence>
<dbReference type="Proteomes" id="UP001622612">
    <property type="component" value="Chromosome"/>
</dbReference>
<name>A0ABZ2TLJ9_9BACT</name>
<evidence type="ECO:0000256" key="2">
    <source>
        <dbReference type="ARBA" id="ARBA00022814"/>
    </source>
</evidence>
<evidence type="ECO:0000313" key="10">
    <source>
        <dbReference type="Proteomes" id="UP001622612"/>
    </source>
</evidence>
<evidence type="ECO:0000256" key="3">
    <source>
        <dbReference type="ARBA" id="ARBA00023015"/>
    </source>
</evidence>
<proteinExistence type="inferred from homology"/>
<dbReference type="PANTHER" id="PTHR30265">
    <property type="entry name" value="RHO-INTERACTING TRANSCRIPTION TERMINATION FACTOR NUSG"/>
    <property type="match status" value="1"/>
</dbReference>
<keyword evidence="1 5" id="KW-0806">Transcription termination</keyword>
<dbReference type="Gene3D" id="3.30.70.940">
    <property type="entry name" value="NusG, N-terminal domain"/>
    <property type="match status" value="1"/>
</dbReference>
<dbReference type="CDD" id="cd09891">
    <property type="entry name" value="NGN_Bact_1"/>
    <property type="match status" value="1"/>
</dbReference>
<dbReference type="NCBIfam" id="TIGR01956">
    <property type="entry name" value="NusG_myco"/>
    <property type="match status" value="1"/>
</dbReference>
<dbReference type="PRINTS" id="PR00338">
    <property type="entry name" value="NUSGTNSCPFCT"/>
</dbReference>
<dbReference type="InterPro" id="IPR010216">
    <property type="entry name" value="Transcrpt_antiterm_NusG_myco"/>
</dbReference>
<feature type="domain" description="NusG-like N-terminal" evidence="8">
    <location>
        <begin position="10"/>
        <end position="128"/>
    </location>
</feature>
<dbReference type="InterPro" id="IPR043425">
    <property type="entry name" value="NusG-like"/>
</dbReference>
<dbReference type="InterPro" id="IPR014722">
    <property type="entry name" value="Rib_uL2_dom2"/>
</dbReference>
<dbReference type="InterPro" id="IPR006645">
    <property type="entry name" value="NGN-like_dom"/>
</dbReference>
<dbReference type="InterPro" id="IPR001062">
    <property type="entry name" value="Transcrpt_antiterm_NusG"/>
</dbReference>
<evidence type="ECO:0000256" key="6">
    <source>
        <dbReference type="NCBIfam" id="TIGR01956"/>
    </source>
</evidence>